<dbReference type="GO" id="GO:0009036">
    <property type="term" value="F:type II site-specific deoxyribonuclease activity"/>
    <property type="evidence" value="ECO:0007669"/>
    <property type="project" value="UniProtKB-UniRule"/>
</dbReference>
<comment type="function">
    <text evidence="1">The terminase large subunit acts as an ATP driven molecular motor necessary for viral DNA translocation into empty capsids and as an endonuclease that cuts the viral genome from the concetamer to initiate and to end the packaging reaction. The terminase lies at a unique vertex of the procapsid and is composed of two subunits, a small terminase subunit involved in viral DNA recognition, and a large terminase subunit possessing endonucleolytic and ATPase activities (DNA maturation and packaging). The endonuclease activity cleaves the viral DNA generating 5'overhangs. The strand separation activity separates the cohesive ends generating the single-stranded 'sticky' ends of the mature genome. The DNA-terminase complex binds to the portal of the procapsid thereby activating the translocase activity of the terminase. The terminase packages the viral DNA into the procapsid until the next concatemer reaches the complex. The downstream site is then cut generating the mature right end of the genome, the heterotrimer undocks from the DNA-filled head and remains bound to the left end of concatemer's next genome.</text>
</comment>
<evidence type="ECO:0000313" key="5">
    <source>
        <dbReference type="Proteomes" id="UP001432223"/>
    </source>
</evidence>
<dbReference type="PANTHER" id="PTHR34413">
    <property type="entry name" value="PROPHAGE TAIL FIBER ASSEMBLY PROTEIN HOMOLOG TFAE-RELATED-RELATED"/>
    <property type="match status" value="1"/>
</dbReference>
<keyword evidence="1" id="KW-0067">ATP-binding</keyword>
<dbReference type="EC" id="3.6.4.-" evidence="1"/>
<keyword evidence="1" id="KW-0378">Hydrolase</keyword>
<evidence type="ECO:0000256" key="1">
    <source>
        <dbReference type="HAMAP-Rule" id="MF_04144"/>
    </source>
</evidence>
<keyword evidence="1" id="KW-0231">Viral genome packaging</keyword>
<dbReference type="GO" id="GO:0016887">
    <property type="term" value="F:ATP hydrolysis activity"/>
    <property type="evidence" value="ECO:0007669"/>
    <property type="project" value="UniProtKB-UniRule"/>
</dbReference>
<comment type="domain">
    <text evidence="1">The N-terminus is involved in the formation of the heterotrimer with the small subunit. The N-terminus part contains the translocase activity involved in DNA packaging. At the N-terminus, there is a high affinity ATPase center that is probably needed for the packaging activity. The Walker A motif of the ATPase center is responsible for interacting with the ATP phosphate and the Q motif governs force generation and the interaction with DNA. The C-terminus contains the site specific endonuclease (cos-cleavage) and strand separation activities required for genome maturation. A second ATPase catalytic site regulates the genome maturation. The C-terminus very end is involved in binding to the procapsid. Contains a basic leucine zipper (bZIP) that may be involved in the formation of the terminase.</text>
</comment>
<dbReference type="InterPro" id="IPR046453">
    <property type="entry name" value="GpA_ATPase"/>
</dbReference>
<feature type="binding site" evidence="1">
    <location>
        <position position="420"/>
    </location>
    <ligand>
        <name>Mg(2+)</name>
        <dbReference type="ChEBI" id="CHEBI:18420"/>
        <note>catalytic; for nuclease activity</note>
    </ligand>
</feature>
<dbReference type="InterPro" id="IPR046454">
    <property type="entry name" value="GpA_endonuclease"/>
</dbReference>
<evidence type="ECO:0000313" key="4">
    <source>
        <dbReference type="EMBL" id="WNO29180.1"/>
    </source>
</evidence>
<feature type="domain" description="Phage terminase large subunit GpA ATPase" evidence="2">
    <location>
        <begin position="43"/>
        <end position="310"/>
    </location>
</feature>
<keyword evidence="1" id="KW-0540">Nuclease</keyword>
<dbReference type="InterPro" id="IPR008866">
    <property type="entry name" value="Phage_lambda_GpA-like"/>
</dbReference>
<keyword evidence="1" id="KW-0547">Nucleotide-binding</keyword>
<comment type="catalytic activity">
    <reaction evidence="1">
        <text>Endonucleolytic cleavage of DNA to give specific double-stranded fragments with terminal 5'-phosphates.</text>
        <dbReference type="EC" id="3.1.21.4"/>
    </reaction>
</comment>
<protein>
    <recommendedName>
        <fullName evidence="1">Terminase, large subunit</fullName>
    </recommendedName>
    <alternativeName>
        <fullName evidence="1">DNA-packaging protein</fullName>
    </alternativeName>
    <alternativeName>
        <fullName evidence="1">Large terminase protein</fullName>
    </alternativeName>
    <domain>
        <recommendedName>
            <fullName evidence="1">Endonuclease</fullName>
            <ecNumber evidence="1">3.1.21.4</ecNumber>
        </recommendedName>
    </domain>
    <domain>
        <recommendedName>
            <fullName evidence="1">ATPase</fullName>
            <ecNumber evidence="1">3.6.4.-</ecNumber>
        </recommendedName>
    </domain>
</protein>
<dbReference type="Pfam" id="PF20454">
    <property type="entry name" value="GpA_nuclease"/>
    <property type="match status" value="1"/>
</dbReference>
<dbReference type="EMBL" id="OR233735">
    <property type="protein sequence ID" value="WNO29180.1"/>
    <property type="molecule type" value="Genomic_DNA"/>
</dbReference>
<accession>A0AAX4CYW7</accession>
<comment type="subunit">
    <text evidence="1">Interacts (via N-terminus) with the terminase small subunit (via C-terminus); the active complex is probably heterooligomeric. Interacts (via C-terminus) with the portal protein; this interaction allows the packaging of viral DNA.</text>
</comment>
<dbReference type="Proteomes" id="UP001432223">
    <property type="component" value="Segment"/>
</dbReference>
<comment type="subcellular location">
    <subcellularLocation>
        <location evidence="1">Host cytoplasm</location>
    </subcellularLocation>
    <text evidence="1">The terminase lies at a unique vertex of the procapsid during viral DNA packaging.</text>
</comment>
<comment type="cofactor">
    <cofactor evidence="1">
        <name>Mg(2+)</name>
        <dbReference type="ChEBI" id="CHEBI:18420"/>
    </cofactor>
</comment>
<dbReference type="GO" id="GO:0005524">
    <property type="term" value="F:ATP binding"/>
    <property type="evidence" value="ECO:0007669"/>
    <property type="project" value="UniProtKB-UniRule"/>
</dbReference>
<proteinExistence type="inferred from homology"/>
<keyword evidence="1" id="KW-1035">Host cytoplasm</keyword>
<dbReference type="GO" id="GO:0019073">
    <property type="term" value="P:viral DNA genome packaging"/>
    <property type="evidence" value="ECO:0007669"/>
    <property type="project" value="UniProtKB-UniRule"/>
</dbReference>
<dbReference type="PANTHER" id="PTHR34413:SF2">
    <property type="entry name" value="PROPHAGE TAIL FIBER ASSEMBLY PROTEIN HOMOLOG TFAE-RELATED"/>
    <property type="match status" value="1"/>
</dbReference>
<keyword evidence="1" id="KW-1188">Viral release from host cell</keyword>
<dbReference type="Pfam" id="PF05876">
    <property type="entry name" value="GpA_ATPase"/>
    <property type="match status" value="1"/>
</dbReference>
<comment type="caution">
    <text evidence="1">Lacks conserved residue(s) required for the propagation of feature annotation.</text>
</comment>
<dbReference type="InterPro" id="IPR051220">
    <property type="entry name" value="TFA_Chaperone"/>
</dbReference>
<keyword evidence="1" id="KW-0479">Metal-binding</keyword>
<dbReference type="GO" id="GO:0098009">
    <property type="term" value="C:viral terminase, large subunit"/>
    <property type="evidence" value="ECO:0007669"/>
    <property type="project" value="UniProtKB-UniRule"/>
</dbReference>
<reference evidence="4" key="1">
    <citation type="submission" date="2023-07" db="EMBL/GenBank/DDBJ databases">
        <authorList>
            <person name="Biswas S."/>
            <person name="Chakrabarti D.A.K."/>
            <person name="Biswas S."/>
            <person name="Goswami D.M.D."/>
            <person name="Barman R.K."/>
            <person name="Dalal C."/>
            <person name="Samanta P."/>
        </authorList>
    </citation>
    <scope>NUCLEOTIDE SEQUENCE</scope>
</reference>
<organism evidence="4 5">
    <name type="scientific">Salmonella phage SB5</name>
    <dbReference type="NCBI Taxonomy" id="3075080"/>
    <lineage>
        <taxon>Viruses</taxon>
        <taxon>Duplodnaviria</taxon>
        <taxon>Heunggongvirae</taxon>
        <taxon>Uroviricota</taxon>
        <taxon>Caudoviricetes</taxon>
        <taxon>Casjensviridae</taxon>
        <taxon>Chivirus</taxon>
    </lineage>
</organism>
<feature type="domain" description="Terminase large subunit GpA endonuclease" evidence="3">
    <location>
        <begin position="333"/>
        <end position="650"/>
    </location>
</feature>
<keyword evidence="1" id="KW-0255">Endonuclease</keyword>
<evidence type="ECO:0000259" key="2">
    <source>
        <dbReference type="Pfam" id="PF05876"/>
    </source>
</evidence>
<dbReference type="GO" id="GO:0030430">
    <property type="term" value="C:host cell cytoplasm"/>
    <property type="evidence" value="ECO:0007669"/>
    <property type="project" value="UniProtKB-SubCell"/>
</dbReference>
<sequence>MTMKFKSIGQIISSVAEQLRPPMRMTVADAAAKYRYVNQPGAYVGDWLNSTTPYMVEPMNMMNSRAYDKMAFVGPAQSGKTDALILNSIVYSVKVDPMDLMIYCPTSTAARDFSMRRVDRLHRHSPKVGEMLMKNRDADNKFDKHYVTGIILTLSYPSVTELAGRPVGRIIITDYDRIDDDIGGDGNAFDLASKRTTTFGSFAMCAAESSPSRPIKDPNWIKRTPHEAPPCDGIVGLYNRGDRRRWKWPCPHCDQYFEGTFQLLKWSTKDADGNPLTNLEKSETVRMVCPHCGCEIDPVDKYEMNLWGMWVPEGCHVNELGQLAGVPMRSSFASFWLRGTAAAFITWQKLVLNYLDAMDDYERTMSEESLKKFWNNDMGEPYVPKAIETVRVPEALKARAEKWPEQTVPKDVRFLAATVDVQKHSFEVSVHGVAPGYPFDTYLIDRFNITKSRRLDDDGDPKILHPGAYLEDWDLIETEVMNKTYPLSDNSGRSLPIKMTACDSGGEAGVTGNAYEFFRKLRKEGKTGRFCLVKGDPKANNPRTRVALPDSNQKDKKAIARGDVPVLMINSNVMKDSLNGRLDVVEPGKGMYHIPDWMGDAVFAELCTETRDEKGWHNPAHARNETWDLAYYLLGICVSGRVLGIEQIDWDNPPSWAAEWDDNSMVILPPSDEPIDAPKDTEYSFEKLAMALA</sequence>
<dbReference type="HAMAP" id="MF_04144">
    <property type="entry name" value="TERL_LAMBDA"/>
    <property type="match status" value="1"/>
</dbReference>
<name>A0AAX4CYW7_9CAUD</name>
<evidence type="ECO:0000259" key="3">
    <source>
        <dbReference type="Pfam" id="PF20454"/>
    </source>
</evidence>
<dbReference type="EC" id="3.1.21.4" evidence="1"/>
<dbReference type="GO" id="GO:0046872">
    <property type="term" value="F:metal ion binding"/>
    <property type="evidence" value="ECO:0007669"/>
    <property type="project" value="UniProtKB-UniRule"/>
</dbReference>
<comment type="similarity">
    <text evidence="1">Belongs to the lambdavirus large terminase family.</text>
</comment>
<keyword evidence="1" id="KW-0460">Magnesium</keyword>